<reference evidence="2 3" key="1">
    <citation type="journal article" date="2018" name="PLoS Pathog.">
        <title>Evolution of structural diversity of trichothecenes, a family of toxins produced by plant pathogenic and entomopathogenic fungi.</title>
        <authorList>
            <person name="Proctor R.H."/>
            <person name="McCormick S.P."/>
            <person name="Kim H.S."/>
            <person name="Cardoza R.E."/>
            <person name="Stanley A.M."/>
            <person name="Lindo L."/>
            <person name="Kelly A."/>
            <person name="Brown D.W."/>
            <person name="Lee T."/>
            <person name="Vaughan M.M."/>
            <person name="Alexander N.J."/>
            <person name="Busman M."/>
            <person name="Gutierrez S."/>
        </authorList>
    </citation>
    <scope>NUCLEOTIDE SEQUENCE [LARGE SCALE GENOMIC DNA]</scope>
    <source>
        <strain evidence="2 3">NRRL 13405</strain>
    </source>
</reference>
<keyword evidence="1" id="KW-1133">Transmembrane helix</keyword>
<organism evidence="2 3">
    <name type="scientific">Fusarium flagelliforme</name>
    <dbReference type="NCBI Taxonomy" id="2675880"/>
    <lineage>
        <taxon>Eukaryota</taxon>
        <taxon>Fungi</taxon>
        <taxon>Dikarya</taxon>
        <taxon>Ascomycota</taxon>
        <taxon>Pezizomycotina</taxon>
        <taxon>Sordariomycetes</taxon>
        <taxon>Hypocreomycetidae</taxon>
        <taxon>Hypocreales</taxon>
        <taxon>Nectriaceae</taxon>
        <taxon>Fusarium</taxon>
        <taxon>Fusarium incarnatum-equiseti species complex</taxon>
    </lineage>
</organism>
<evidence type="ECO:0000256" key="1">
    <source>
        <dbReference type="SAM" id="Phobius"/>
    </source>
</evidence>
<dbReference type="EMBL" id="PXXK01000048">
    <property type="protein sequence ID" value="RFN53258.1"/>
    <property type="molecule type" value="Genomic_DNA"/>
</dbReference>
<keyword evidence="3" id="KW-1185">Reference proteome</keyword>
<dbReference type="Proteomes" id="UP000265631">
    <property type="component" value="Unassembled WGS sequence"/>
</dbReference>
<keyword evidence="1" id="KW-0812">Transmembrane</keyword>
<accession>A0A395MZB8</accession>
<proteinExistence type="predicted"/>
<dbReference type="OrthoDB" id="4115096at2759"/>
<dbReference type="AlphaFoldDB" id="A0A395MZB8"/>
<comment type="caution">
    <text evidence="2">The sequence shown here is derived from an EMBL/GenBank/DDBJ whole genome shotgun (WGS) entry which is preliminary data.</text>
</comment>
<feature type="transmembrane region" description="Helical" evidence="1">
    <location>
        <begin position="42"/>
        <end position="65"/>
    </location>
</feature>
<name>A0A395MZB8_9HYPO</name>
<sequence length="633" mass="71767">MASKAKVECSLNTTECILETITSILIEIREQNNEYNWDPLTFVFTAIIGIIAILVAGLAAFQAFLAAGPGRTKSGAYAIGPWSQLNRRKFDLTEMRFRTTSSTPIITMYSLNYSALRLECSLSSDQDPARLGKGEDEYFPATWLALLSHLSLDKTKLWDQVKITGADFIPSELSAVPAYGSIIFVVTLAMILSGGRGHLTVDQESGLPRVRYRYFNLIFRQHPLLGIIGFFEMYGEEPFRSRWHVEIYKRVLQAHGYLGIPDPRYGGIINTSISMDQEFSFVPCEGDDYMIQIADEIEERCPHTNQAPKPACLNVHDYVRDHINHFLFYGPFCLSTVSVPDLLPYFFPHKKARLRERLDTLLLQSRFWGIRSTAYCGLPPKLSANGADFRLQLINAAMSWARSSIRSDIDELKLRERDYKDCSAYLDKDAEVGRERMPNRWGVRDELRSLDSWLKQIEPYALCRIITLGFIGDGIRQMIDPVEQQPILEASSGAKNATVPSYLDGILLPILHDKLGHLLEAISKPNSSKRLRYGSEEIAQTMRHDMSEHLRKIQDLWEMEELHLNDVVSMSGDGADGGQEHDRHVWKLTSATFHPLDNVLIYRAVLMTILYCLSSDSSDVIENDAWDIIVPIA</sequence>
<evidence type="ECO:0000313" key="3">
    <source>
        <dbReference type="Proteomes" id="UP000265631"/>
    </source>
</evidence>
<evidence type="ECO:0000313" key="2">
    <source>
        <dbReference type="EMBL" id="RFN53258.1"/>
    </source>
</evidence>
<keyword evidence="1" id="KW-0472">Membrane</keyword>
<gene>
    <name evidence="2" type="ORF">FIE12Z_2477</name>
</gene>
<dbReference type="STRING" id="2594813.A0A395MZB8"/>
<protein>
    <submittedName>
        <fullName evidence="2">Uncharacterized protein</fullName>
    </submittedName>
</protein>